<gene>
    <name evidence="3" type="ORF">THAPSDRAFT_5690</name>
</gene>
<feature type="transmembrane region" description="Helical" evidence="1">
    <location>
        <begin position="290"/>
        <end position="313"/>
    </location>
</feature>
<dbReference type="eggNOG" id="ENOG502S6H2">
    <property type="taxonomic scope" value="Eukaryota"/>
</dbReference>
<name>B8C3M1_THAPS</name>
<reference evidence="3 4" key="1">
    <citation type="journal article" date="2004" name="Science">
        <title>The genome of the diatom Thalassiosira pseudonana: ecology, evolution, and metabolism.</title>
        <authorList>
            <person name="Armbrust E.V."/>
            <person name="Berges J.A."/>
            <person name="Bowler C."/>
            <person name="Green B.R."/>
            <person name="Martinez D."/>
            <person name="Putnam N.H."/>
            <person name="Zhou S."/>
            <person name="Allen A.E."/>
            <person name="Apt K.E."/>
            <person name="Bechner M."/>
            <person name="Brzezinski M.A."/>
            <person name="Chaal B.K."/>
            <person name="Chiovitti A."/>
            <person name="Davis A.K."/>
            <person name="Demarest M.S."/>
            <person name="Detter J.C."/>
            <person name="Glavina T."/>
            <person name="Goodstein D."/>
            <person name="Hadi M.Z."/>
            <person name="Hellsten U."/>
            <person name="Hildebrand M."/>
            <person name="Jenkins B.D."/>
            <person name="Jurka J."/>
            <person name="Kapitonov V.V."/>
            <person name="Kroger N."/>
            <person name="Lau W.W."/>
            <person name="Lane T.W."/>
            <person name="Larimer F.W."/>
            <person name="Lippmeier J.C."/>
            <person name="Lucas S."/>
            <person name="Medina M."/>
            <person name="Montsant A."/>
            <person name="Obornik M."/>
            <person name="Parker M.S."/>
            <person name="Palenik B."/>
            <person name="Pazour G.J."/>
            <person name="Richardson P.M."/>
            <person name="Rynearson T.A."/>
            <person name="Saito M.A."/>
            <person name="Schwartz D.C."/>
            <person name="Thamatrakoln K."/>
            <person name="Valentin K."/>
            <person name="Vardi A."/>
            <person name="Wilkerson F.P."/>
            <person name="Rokhsar D.S."/>
        </authorList>
    </citation>
    <scope>NUCLEOTIDE SEQUENCE [LARGE SCALE GENOMIC DNA]</scope>
    <source>
        <strain evidence="3 4">CCMP1335</strain>
    </source>
</reference>
<keyword evidence="1" id="KW-0812">Transmembrane</keyword>
<dbReference type="InParanoid" id="B8C3M1"/>
<sequence>MSAHVQPQQGSIIDEDDLFKDPASYTSFLDSLDAILLLGGGVPLSPNEPPVYVQRRCDVVAQLLNMVKQSVNMHDGVMKLPSVVCLSAGTAHLPQFITLDGLPLWEATASAAYLLNHPQYPLQEELVFVETTSYDTISNAFFARTSFTDVTGWRRLLVVTNEFHIHRSKAIFDWIFHTTTPDGSTANYELYYLSCNNIGLADDAVEARRAHEARGESNVKTKLAPKYPTLEGVWTFLTTHHDFYSASKLAKRGAGGGNDVGKDSLLKLSYGKSDSSRLKQSVIQFREGRVLISLDIVAATALLFLVVGIFVAVTKSSRGSHPSLKAN</sequence>
<dbReference type="HOGENOM" id="CLU_851242_0_0_1"/>
<evidence type="ECO:0000313" key="4">
    <source>
        <dbReference type="Proteomes" id="UP000001449"/>
    </source>
</evidence>
<evidence type="ECO:0000259" key="2">
    <source>
        <dbReference type="Pfam" id="PF02698"/>
    </source>
</evidence>
<dbReference type="EMBL" id="CM000642">
    <property type="protein sequence ID" value="EED92144.1"/>
    <property type="molecule type" value="Genomic_DNA"/>
</dbReference>
<dbReference type="Proteomes" id="UP000001449">
    <property type="component" value="Chromosome 5"/>
</dbReference>
<dbReference type="InterPro" id="IPR051599">
    <property type="entry name" value="Cell_Envelope_Assoc"/>
</dbReference>
<keyword evidence="4" id="KW-1185">Reference proteome</keyword>
<dbReference type="InterPro" id="IPR014729">
    <property type="entry name" value="Rossmann-like_a/b/a_fold"/>
</dbReference>
<dbReference type="PANTHER" id="PTHR30336:SF20">
    <property type="entry name" value="DUF218 DOMAIN-CONTAINING PROTEIN"/>
    <property type="match status" value="1"/>
</dbReference>
<evidence type="ECO:0000313" key="3">
    <source>
        <dbReference type="EMBL" id="EED92144.1"/>
    </source>
</evidence>
<proteinExistence type="predicted"/>
<dbReference type="InterPro" id="IPR003848">
    <property type="entry name" value="DUF218"/>
</dbReference>
<organism evidence="3 4">
    <name type="scientific">Thalassiosira pseudonana</name>
    <name type="common">Marine diatom</name>
    <name type="synonym">Cyclotella nana</name>
    <dbReference type="NCBI Taxonomy" id="35128"/>
    <lineage>
        <taxon>Eukaryota</taxon>
        <taxon>Sar</taxon>
        <taxon>Stramenopiles</taxon>
        <taxon>Ochrophyta</taxon>
        <taxon>Bacillariophyta</taxon>
        <taxon>Coscinodiscophyceae</taxon>
        <taxon>Thalassiosirophycidae</taxon>
        <taxon>Thalassiosirales</taxon>
        <taxon>Thalassiosiraceae</taxon>
        <taxon>Thalassiosira</taxon>
    </lineage>
</organism>
<dbReference type="GO" id="GO:0005886">
    <property type="term" value="C:plasma membrane"/>
    <property type="evidence" value="ECO:0000318"/>
    <property type="project" value="GO_Central"/>
</dbReference>
<dbReference type="KEGG" id="tps:THAPSDRAFT_5690"/>
<dbReference type="PANTHER" id="PTHR30336">
    <property type="entry name" value="INNER MEMBRANE PROTEIN, PROBABLE PERMEASE"/>
    <property type="match status" value="1"/>
</dbReference>
<protein>
    <recommendedName>
        <fullName evidence="2">DUF218 domain-containing protein</fullName>
    </recommendedName>
</protein>
<dbReference type="OMA" id="VYVQRRC"/>
<dbReference type="PaxDb" id="35128-Thaps5690"/>
<evidence type="ECO:0000256" key="1">
    <source>
        <dbReference type="SAM" id="Phobius"/>
    </source>
</evidence>
<accession>B8C3M1</accession>
<dbReference type="Pfam" id="PF02698">
    <property type="entry name" value="DUF218"/>
    <property type="match status" value="1"/>
</dbReference>
<dbReference type="AlphaFoldDB" id="B8C3M1"/>
<reference evidence="3 4" key="2">
    <citation type="journal article" date="2008" name="Nature">
        <title>The Phaeodactylum genome reveals the evolutionary history of diatom genomes.</title>
        <authorList>
            <person name="Bowler C."/>
            <person name="Allen A.E."/>
            <person name="Badger J.H."/>
            <person name="Grimwood J."/>
            <person name="Jabbari K."/>
            <person name="Kuo A."/>
            <person name="Maheswari U."/>
            <person name="Martens C."/>
            <person name="Maumus F."/>
            <person name="Otillar R.P."/>
            <person name="Rayko E."/>
            <person name="Salamov A."/>
            <person name="Vandepoele K."/>
            <person name="Beszteri B."/>
            <person name="Gruber A."/>
            <person name="Heijde M."/>
            <person name="Katinka M."/>
            <person name="Mock T."/>
            <person name="Valentin K."/>
            <person name="Verret F."/>
            <person name="Berges J.A."/>
            <person name="Brownlee C."/>
            <person name="Cadoret J.P."/>
            <person name="Chiovitti A."/>
            <person name="Choi C.J."/>
            <person name="Coesel S."/>
            <person name="De Martino A."/>
            <person name="Detter J.C."/>
            <person name="Durkin C."/>
            <person name="Falciatore A."/>
            <person name="Fournet J."/>
            <person name="Haruta M."/>
            <person name="Huysman M.J."/>
            <person name="Jenkins B.D."/>
            <person name="Jiroutova K."/>
            <person name="Jorgensen R.E."/>
            <person name="Joubert Y."/>
            <person name="Kaplan A."/>
            <person name="Kroger N."/>
            <person name="Kroth P.G."/>
            <person name="La Roche J."/>
            <person name="Lindquist E."/>
            <person name="Lommer M."/>
            <person name="Martin-Jezequel V."/>
            <person name="Lopez P.J."/>
            <person name="Lucas S."/>
            <person name="Mangogna M."/>
            <person name="McGinnis K."/>
            <person name="Medlin L.K."/>
            <person name="Montsant A."/>
            <person name="Oudot-Le Secq M.P."/>
            <person name="Napoli C."/>
            <person name="Obornik M."/>
            <person name="Parker M.S."/>
            <person name="Petit J.L."/>
            <person name="Porcel B.M."/>
            <person name="Poulsen N."/>
            <person name="Robison M."/>
            <person name="Rychlewski L."/>
            <person name="Rynearson T.A."/>
            <person name="Schmutz J."/>
            <person name="Shapiro H."/>
            <person name="Siaut M."/>
            <person name="Stanley M."/>
            <person name="Sussman M.R."/>
            <person name="Taylor A.R."/>
            <person name="Vardi A."/>
            <person name="von Dassow P."/>
            <person name="Vyverman W."/>
            <person name="Willis A."/>
            <person name="Wyrwicz L.S."/>
            <person name="Rokhsar D.S."/>
            <person name="Weissenbach J."/>
            <person name="Armbrust E.V."/>
            <person name="Green B.R."/>
            <person name="Van de Peer Y."/>
            <person name="Grigoriev I.V."/>
        </authorList>
    </citation>
    <scope>NUCLEOTIDE SEQUENCE [LARGE SCALE GENOMIC DNA]</scope>
    <source>
        <strain evidence="3 4">CCMP1335</strain>
    </source>
</reference>
<dbReference type="Gene3D" id="3.40.50.620">
    <property type="entry name" value="HUPs"/>
    <property type="match status" value="1"/>
</dbReference>
<dbReference type="CDD" id="cd06259">
    <property type="entry name" value="YdcF-like"/>
    <property type="match status" value="1"/>
</dbReference>
<dbReference type="RefSeq" id="XP_002290392.1">
    <property type="nucleotide sequence ID" value="XM_002290356.1"/>
</dbReference>
<keyword evidence="1" id="KW-1133">Transmembrane helix</keyword>
<keyword evidence="1" id="KW-0472">Membrane</keyword>
<dbReference type="GeneID" id="7445230"/>
<feature type="domain" description="DUF218" evidence="2">
    <location>
        <begin position="33"/>
        <end position="175"/>
    </location>
</feature>